<evidence type="ECO:0000256" key="5">
    <source>
        <dbReference type="ARBA" id="ARBA00022692"/>
    </source>
</evidence>
<organism evidence="12 13">
    <name type="scientific">Labilithrix luteola</name>
    <dbReference type="NCBI Taxonomy" id="1391654"/>
    <lineage>
        <taxon>Bacteria</taxon>
        <taxon>Pseudomonadati</taxon>
        <taxon>Myxococcota</taxon>
        <taxon>Polyangia</taxon>
        <taxon>Polyangiales</taxon>
        <taxon>Labilitrichaceae</taxon>
        <taxon>Labilithrix</taxon>
    </lineage>
</organism>
<reference evidence="12 13" key="1">
    <citation type="submission" date="2015-08" db="EMBL/GenBank/DDBJ databases">
        <authorList>
            <person name="Babu N.S."/>
            <person name="Beckwith C.J."/>
            <person name="Beseler K.G."/>
            <person name="Brison A."/>
            <person name="Carone J.V."/>
            <person name="Caskin T.P."/>
            <person name="Diamond M."/>
            <person name="Durham M.E."/>
            <person name="Foxe J.M."/>
            <person name="Go M."/>
            <person name="Henderson B.A."/>
            <person name="Jones I.B."/>
            <person name="McGettigan J.A."/>
            <person name="Micheletti S.J."/>
            <person name="Nasrallah M.E."/>
            <person name="Ortiz D."/>
            <person name="Piller C.R."/>
            <person name="Privatt S.R."/>
            <person name="Schneider S.L."/>
            <person name="Sharp S."/>
            <person name="Smith T.C."/>
            <person name="Stanton J.D."/>
            <person name="Ullery H.E."/>
            <person name="Wilson R.J."/>
            <person name="Serrano M.G."/>
            <person name="Buck G."/>
            <person name="Lee V."/>
            <person name="Wang Y."/>
            <person name="Carvalho R."/>
            <person name="Voegtly L."/>
            <person name="Shi R."/>
            <person name="Duckworth R."/>
            <person name="Johnson A."/>
            <person name="Loviza R."/>
            <person name="Walstead R."/>
            <person name="Shah Z."/>
            <person name="Kiflezghi M."/>
            <person name="Wade K."/>
            <person name="Ball S.L."/>
            <person name="Bradley K.W."/>
            <person name="Asai D.J."/>
            <person name="Bowman C.A."/>
            <person name="Russell D.A."/>
            <person name="Pope W.H."/>
            <person name="Jacobs-Sera D."/>
            <person name="Hendrix R.W."/>
            <person name="Hatfull G.F."/>
        </authorList>
    </citation>
    <scope>NUCLEOTIDE SEQUENCE [LARGE SCALE GENOMIC DNA]</scope>
    <source>
        <strain evidence="12 13">DSM 27648</strain>
    </source>
</reference>
<feature type="transmembrane region" description="Helical" evidence="10">
    <location>
        <begin position="222"/>
        <end position="243"/>
    </location>
</feature>
<dbReference type="SUPFAM" id="SSF111352">
    <property type="entry name" value="Ammonium transporter"/>
    <property type="match status" value="1"/>
</dbReference>
<dbReference type="EMBL" id="CP012333">
    <property type="protein sequence ID" value="AKV04168.1"/>
    <property type="molecule type" value="Genomic_DNA"/>
</dbReference>
<evidence type="ECO:0000256" key="8">
    <source>
        <dbReference type="ARBA" id="ARBA00023177"/>
    </source>
</evidence>
<dbReference type="Gene3D" id="1.10.3430.10">
    <property type="entry name" value="Ammonium transporter AmtB like domains"/>
    <property type="match status" value="1"/>
</dbReference>
<comment type="subcellular location">
    <subcellularLocation>
        <location evidence="1 10">Cell membrane</location>
        <topology evidence="1 10">Multi-pass membrane protein</topology>
    </subcellularLocation>
</comment>
<feature type="transmembrane region" description="Helical" evidence="10">
    <location>
        <begin position="156"/>
        <end position="179"/>
    </location>
</feature>
<feature type="transmembrane region" description="Helical" evidence="10">
    <location>
        <begin position="354"/>
        <end position="376"/>
    </location>
</feature>
<feature type="transmembrane region" description="Helical" evidence="10">
    <location>
        <begin position="279"/>
        <end position="298"/>
    </location>
</feature>
<evidence type="ECO:0000256" key="6">
    <source>
        <dbReference type="ARBA" id="ARBA00022989"/>
    </source>
</evidence>
<dbReference type="PANTHER" id="PTHR43029">
    <property type="entry name" value="AMMONIUM TRANSPORTER MEP2"/>
    <property type="match status" value="1"/>
</dbReference>
<evidence type="ECO:0000256" key="3">
    <source>
        <dbReference type="ARBA" id="ARBA00022448"/>
    </source>
</evidence>
<dbReference type="InterPro" id="IPR029020">
    <property type="entry name" value="Ammonium/urea_transptr"/>
</dbReference>
<proteinExistence type="inferred from homology"/>
<feature type="domain" description="Ammonium transporter AmtB-like" evidence="11">
    <location>
        <begin position="8"/>
        <end position="406"/>
    </location>
</feature>
<dbReference type="PANTHER" id="PTHR43029:SF10">
    <property type="entry name" value="AMMONIUM TRANSPORTER MEP2"/>
    <property type="match status" value="1"/>
</dbReference>
<keyword evidence="8 10" id="KW-0924">Ammonia transport</keyword>
<keyword evidence="4" id="KW-1003">Cell membrane</keyword>
<dbReference type="FunFam" id="1.10.3430.10:FF:000007">
    <property type="entry name" value="Ammonium transporter"/>
    <property type="match status" value="1"/>
</dbReference>
<dbReference type="NCBIfam" id="TIGR00836">
    <property type="entry name" value="amt"/>
    <property type="match status" value="1"/>
</dbReference>
<sequence>MVNAGDTAWLLASSALVLMMTPALALFYGGMVRKKNVLSTIMYSLSAIPIVTLVWVLFGYSLAFGPSHGGLIGGFSMLGLSGLVNEIHGTVPSLAFVGFQMMFAIITPALISGAFAERMKFSAYALFIVCWSTLVYVPVAHWVWSDEGWLFKLGALDFAGGTVVHLTAGASALVSAIMVGKRLKYPQERPLPHNLTMTLTGAGFLWFGWFGFNAGSALTSGYLAALAFMTTHLGAAGGALGWVIVEWKHRGKPTALGIASGLVAGLVAITPGAGFVSPLAAIVIGIIASVVCYIAVLAKYKYGYDDSLDAFGVHGVGGLTGAILTGVFSQKREFPGVKDAVGEAGLLAGNPKQLAIQILACVVSALYAAAVTWLLLKVIDKLVGIRVTVADEREGLDTTQHGEDGYAG</sequence>
<keyword evidence="13" id="KW-1185">Reference proteome</keyword>
<dbReference type="InterPro" id="IPR024041">
    <property type="entry name" value="NH4_transpt_AmtB-like_dom"/>
</dbReference>
<evidence type="ECO:0000256" key="4">
    <source>
        <dbReference type="ARBA" id="ARBA00022475"/>
    </source>
</evidence>
<evidence type="ECO:0000256" key="9">
    <source>
        <dbReference type="ARBA" id="ARBA00050025"/>
    </source>
</evidence>
<dbReference type="AlphaFoldDB" id="A0A0K1QEL0"/>
<dbReference type="Pfam" id="PF00909">
    <property type="entry name" value="Ammonium_transp"/>
    <property type="match status" value="1"/>
</dbReference>
<evidence type="ECO:0000256" key="10">
    <source>
        <dbReference type="RuleBase" id="RU362002"/>
    </source>
</evidence>
<evidence type="ECO:0000313" key="13">
    <source>
        <dbReference type="Proteomes" id="UP000064967"/>
    </source>
</evidence>
<feature type="transmembrane region" description="Helical" evidence="10">
    <location>
        <begin position="255"/>
        <end position="273"/>
    </location>
</feature>
<keyword evidence="7 10" id="KW-0472">Membrane</keyword>
<dbReference type="GO" id="GO:0008519">
    <property type="term" value="F:ammonium channel activity"/>
    <property type="evidence" value="ECO:0007669"/>
    <property type="project" value="InterPro"/>
</dbReference>
<dbReference type="InterPro" id="IPR018047">
    <property type="entry name" value="Ammonium_transpt_CS"/>
</dbReference>
<dbReference type="InterPro" id="IPR001905">
    <property type="entry name" value="Ammonium_transpt"/>
</dbReference>
<feature type="transmembrane region" description="Helical" evidence="10">
    <location>
        <begin position="191"/>
        <end position="210"/>
    </location>
</feature>
<dbReference type="GO" id="GO:0005886">
    <property type="term" value="C:plasma membrane"/>
    <property type="evidence" value="ECO:0007669"/>
    <property type="project" value="UniProtKB-SubCell"/>
</dbReference>
<feature type="transmembrane region" description="Helical" evidence="10">
    <location>
        <begin position="94"/>
        <end position="116"/>
    </location>
</feature>
<gene>
    <name evidence="12" type="ORF">AKJ09_10831</name>
</gene>
<evidence type="ECO:0000259" key="11">
    <source>
        <dbReference type="Pfam" id="PF00909"/>
    </source>
</evidence>
<keyword evidence="5 10" id="KW-0812">Transmembrane</keyword>
<evidence type="ECO:0000256" key="1">
    <source>
        <dbReference type="ARBA" id="ARBA00004651"/>
    </source>
</evidence>
<feature type="transmembrane region" description="Helical" evidence="10">
    <location>
        <begin position="41"/>
        <end position="63"/>
    </location>
</feature>
<comment type="similarity">
    <text evidence="2 10">Belongs to the ammonia transporter channel (TC 1.A.11.2) family.</text>
</comment>
<evidence type="ECO:0000256" key="2">
    <source>
        <dbReference type="ARBA" id="ARBA00005887"/>
    </source>
</evidence>
<keyword evidence="6 10" id="KW-1133">Transmembrane helix</keyword>
<accession>A0A0K1QEL0</accession>
<protein>
    <recommendedName>
        <fullName evidence="9 10">Ammonium transporter</fullName>
    </recommendedName>
</protein>
<dbReference type="KEGG" id="llu:AKJ09_10831"/>
<feature type="transmembrane region" description="Helical" evidence="10">
    <location>
        <begin position="123"/>
        <end position="144"/>
    </location>
</feature>
<dbReference type="STRING" id="1391654.AKJ09_10831"/>
<feature type="transmembrane region" description="Helical" evidence="10">
    <location>
        <begin position="310"/>
        <end position="328"/>
    </location>
</feature>
<name>A0A0K1QEL0_9BACT</name>
<evidence type="ECO:0000313" key="12">
    <source>
        <dbReference type="EMBL" id="AKV04168.1"/>
    </source>
</evidence>
<dbReference type="RefSeq" id="WP_146654822.1">
    <property type="nucleotide sequence ID" value="NZ_CP012333.1"/>
</dbReference>
<dbReference type="PROSITE" id="PS01219">
    <property type="entry name" value="AMMONIUM_TRANSP"/>
    <property type="match status" value="1"/>
</dbReference>
<evidence type="ECO:0000256" key="7">
    <source>
        <dbReference type="ARBA" id="ARBA00023136"/>
    </source>
</evidence>
<keyword evidence="3 10" id="KW-0813">Transport</keyword>
<dbReference type="OrthoDB" id="9814202at2"/>
<dbReference type="Proteomes" id="UP000064967">
    <property type="component" value="Chromosome"/>
</dbReference>
<dbReference type="PATRIC" id="fig|1391654.3.peg.10972"/>